<evidence type="ECO:0000256" key="2">
    <source>
        <dbReference type="ARBA" id="ARBA00022475"/>
    </source>
</evidence>
<dbReference type="InterPro" id="IPR010343">
    <property type="entry name" value="ArAE_1"/>
</dbReference>
<reference evidence="7" key="1">
    <citation type="submission" date="2023-08" db="EMBL/GenBank/DDBJ databases">
        <title>Genomic characterization of piscicolin 126 produced by Carnobacterium maltaromaticum CM22 strain isolated from salmon (Salmo salar).</title>
        <authorList>
            <person name="Gonzalez-Gragera E."/>
            <person name="Garcia-Lopez J.D."/>
            <person name="Teso-Perez C."/>
            <person name="Gimenez-Hernandez I."/>
            <person name="Peralta-Sanchez J.M."/>
            <person name="Valdivia E."/>
            <person name="Montalban-Lopez M."/>
            <person name="Martin-Platero A.M."/>
            <person name="Banos A."/>
            <person name="Martinez-Bueno M."/>
        </authorList>
    </citation>
    <scope>NUCLEOTIDE SEQUENCE</scope>
    <source>
        <strain evidence="7">CM22</strain>
    </source>
</reference>
<keyword evidence="2" id="KW-1003">Cell membrane</keyword>
<keyword evidence="3 6" id="KW-0812">Transmembrane</keyword>
<comment type="caution">
    <text evidence="7">The sequence shown here is derived from an EMBL/GenBank/DDBJ whole genome shotgun (WGS) entry which is preliminary data.</text>
</comment>
<feature type="transmembrane region" description="Helical" evidence="6">
    <location>
        <begin position="74"/>
        <end position="91"/>
    </location>
</feature>
<dbReference type="Proteomes" id="UP001290462">
    <property type="component" value="Unassembled WGS sequence"/>
</dbReference>
<accession>A0AAW9JSA6</accession>
<dbReference type="EMBL" id="JAVBVO010000003">
    <property type="protein sequence ID" value="MDZ5759680.1"/>
    <property type="molecule type" value="Genomic_DNA"/>
</dbReference>
<evidence type="ECO:0000256" key="1">
    <source>
        <dbReference type="ARBA" id="ARBA00004651"/>
    </source>
</evidence>
<evidence type="ECO:0000313" key="8">
    <source>
        <dbReference type="Proteomes" id="UP001290462"/>
    </source>
</evidence>
<protein>
    <submittedName>
        <fullName evidence="7">Aromatic acid exporter family protein</fullName>
    </submittedName>
</protein>
<evidence type="ECO:0000256" key="5">
    <source>
        <dbReference type="ARBA" id="ARBA00023136"/>
    </source>
</evidence>
<dbReference type="PANTHER" id="PTHR30509">
    <property type="entry name" value="P-HYDROXYBENZOIC ACID EFFLUX PUMP SUBUNIT-RELATED"/>
    <property type="match status" value="1"/>
</dbReference>
<evidence type="ECO:0000313" key="7">
    <source>
        <dbReference type="EMBL" id="MDZ5759680.1"/>
    </source>
</evidence>
<comment type="subcellular location">
    <subcellularLocation>
        <location evidence="1">Cell membrane</location>
        <topology evidence="1">Multi-pass membrane protein</topology>
    </subcellularLocation>
</comment>
<keyword evidence="4 6" id="KW-1133">Transmembrane helix</keyword>
<dbReference type="GeneID" id="83607519"/>
<evidence type="ECO:0000256" key="6">
    <source>
        <dbReference type="SAM" id="Phobius"/>
    </source>
</evidence>
<feature type="transmembrane region" description="Helical" evidence="6">
    <location>
        <begin position="31"/>
        <end position="53"/>
    </location>
</feature>
<organism evidence="7 8">
    <name type="scientific">Carnobacterium maltaromaticum</name>
    <name type="common">Carnobacterium piscicola</name>
    <dbReference type="NCBI Taxonomy" id="2751"/>
    <lineage>
        <taxon>Bacteria</taxon>
        <taxon>Bacillati</taxon>
        <taxon>Bacillota</taxon>
        <taxon>Bacilli</taxon>
        <taxon>Lactobacillales</taxon>
        <taxon>Carnobacteriaceae</taxon>
        <taxon>Carnobacterium</taxon>
    </lineage>
</organism>
<keyword evidence="5 6" id="KW-0472">Membrane</keyword>
<proteinExistence type="predicted"/>
<evidence type="ECO:0000256" key="3">
    <source>
        <dbReference type="ARBA" id="ARBA00022692"/>
    </source>
</evidence>
<dbReference type="PANTHER" id="PTHR30509:SF9">
    <property type="entry name" value="MULTIDRUG RESISTANCE PROTEIN MDTO"/>
    <property type="match status" value="1"/>
</dbReference>
<dbReference type="Pfam" id="PF06081">
    <property type="entry name" value="ArAE_1"/>
    <property type="match status" value="1"/>
</dbReference>
<dbReference type="GO" id="GO:0005886">
    <property type="term" value="C:plasma membrane"/>
    <property type="evidence" value="ECO:0007669"/>
    <property type="project" value="UniProtKB-SubCell"/>
</dbReference>
<name>A0AAW9JSA6_CARML</name>
<evidence type="ECO:0000256" key="4">
    <source>
        <dbReference type="ARBA" id="ARBA00022989"/>
    </source>
</evidence>
<dbReference type="RefSeq" id="WP_010052174.1">
    <property type="nucleotide sequence ID" value="NZ_BJOJ01000064.1"/>
</dbReference>
<feature type="transmembrane region" description="Helical" evidence="6">
    <location>
        <begin position="152"/>
        <end position="169"/>
    </location>
</feature>
<dbReference type="AlphaFoldDB" id="A0AAW9JSA6"/>
<gene>
    <name evidence="7" type="ORF">RAK27_13540</name>
</gene>
<sequence length="180" mass="19839">MCWYKIEGSVRSGMLDLKKFKIGLRTLKTGISVFLCMLIFTIFDRGTPIVATLTAVFALREDMNNTLKFGRHRIVGNTFGAIFAVVVILLYEWVGNIVLVQLVGIPLLIMIMITFCVATGHSEGVVGACGTFLTIIFMIPENESFGYALQRVVDTFIGTGIALGVNHFIRPKKARASSIE</sequence>
<feature type="transmembrane region" description="Helical" evidence="6">
    <location>
        <begin position="97"/>
        <end position="117"/>
    </location>
</feature>